<feature type="chain" id="PRO_5038856999" evidence="1">
    <location>
        <begin position="22"/>
        <end position="267"/>
    </location>
</feature>
<dbReference type="PROSITE" id="PS51257">
    <property type="entry name" value="PROKAR_LIPOPROTEIN"/>
    <property type="match status" value="1"/>
</dbReference>
<proteinExistence type="predicted"/>
<keyword evidence="1" id="KW-0732">Signal</keyword>
<evidence type="ECO:0000256" key="1">
    <source>
        <dbReference type="SAM" id="SignalP"/>
    </source>
</evidence>
<evidence type="ECO:0000313" key="3">
    <source>
        <dbReference type="EMBL" id="GAB78556.1"/>
    </source>
</evidence>
<dbReference type="Proteomes" id="UP000008495">
    <property type="component" value="Unassembled WGS sequence"/>
</dbReference>
<evidence type="ECO:0000259" key="2">
    <source>
        <dbReference type="Pfam" id="PF04069"/>
    </source>
</evidence>
<dbReference type="AlphaFoldDB" id="K6UMZ3"/>
<name>K6UMZ3_9MICO</name>
<evidence type="ECO:0000313" key="4">
    <source>
        <dbReference type="Proteomes" id="UP000008495"/>
    </source>
</evidence>
<dbReference type="Gene3D" id="3.40.190.10">
    <property type="entry name" value="Periplasmic binding protein-like II"/>
    <property type="match status" value="1"/>
</dbReference>
<gene>
    <name evidence="3" type="ORF">AUCHE_12_00010</name>
</gene>
<dbReference type="Pfam" id="PF04069">
    <property type="entry name" value="OpuAC"/>
    <property type="match status" value="1"/>
</dbReference>
<dbReference type="GO" id="GO:0043190">
    <property type="term" value="C:ATP-binding cassette (ABC) transporter complex"/>
    <property type="evidence" value="ECO:0007669"/>
    <property type="project" value="InterPro"/>
</dbReference>
<dbReference type="GO" id="GO:0022857">
    <property type="term" value="F:transmembrane transporter activity"/>
    <property type="evidence" value="ECO:0007669"/>
    <property type="project" value="InterPro"/>
</dbReference>
<dbReference type="Gene3D" id="3.40.190.120">
    <property type="entry name" value="Osmoprotection protein (prox), domain 2"/>
    <property type="match status" value="1"/>
</dbReference>
<accession>K6UMZ3</accession>
<reference evidence="3 4" key="1">
    <citation type="submission" date="2012-08" db="EMBL/GenBank/DDBJ databases">
        <title>Whole genome shotgun sequence of Austwickia chelonae NBRC 105200.</title>
        <authorList>
            <person name="Yoshida I."/>
            <person name="Hosoyama A."/>
            <person name="Tsuchikane K."/>
            <person name="Katsumata H."/>
            <person name="Ando Y."/>
            <person name="Ohji S."/>
            <person name="Hamada M."/>
            <person name="Tamura T."/>
            <person name="Yamazoe A."/>
            <person name="Yamazaki S."/>
            <person name="Fujita N."/>
        </authorList>
    </citation>
    <scope>NUCLEOTIDE SEQUENCE [LARGE SCALE GENOMIC DNA]</scope>
    <source>
        <strain evidence="3 4">NBRC 105200</strain>
    </source>
</reference>
<sequence>MKITRISGLVAAATVAVLGLAACGGGAHDPLATSTPGGVGGSPAAGQVLVGSADFSESVLLAEIYTGALKAKGVDAATKPRIGSREAYLKGLQDGSIQVMPEYTGALALFYKKDFAENDPDKVYEALQGLLPKELTVLARSAAEDKDSITVTKETAETHRLVTMSDLASKAGEFVLGAPDEFKSRSQGVPGLEKVYGINFKQVRTPLTGQAAVQALKNGQIQAANIFTTDPSITQHGFVVLQDDKRLFGTQHIVPLVTKSAATDQVR</sequence>
<protein>
    <submittedName>
        <fullName evidence="3">Putative ABC transporter substrate-binding protein</fullName>
    </submittedName>
</protein>
<comment type="caution">
    <text evidence="3">The sequence shown here is derived from an EMBL/GenBank/DDBJ whole genome shotgun (WGS) entry which is preliminary data.</text>
</comment>
<dbReference type="OrthoDB" id="9781705at2"/>
<keyword evidence="4" id="KW-1185">Reference proteome</keyword>
<feature type="non-terminal residue" evidence="3">
    <location>
        <position position="267"/>
    </location>
</feature>
<dbReference type="CDD" id="cd13606">
    <property type="entry name" value="PBP2_ProX_like"/>
    <property type="match status" value="1"/>
</dbReference>
<organism evidence="3 4">
    <name type="scientific">Austwickia chelonae NBRC 105200</name>
    <dbReference type="NCBI Taxonomy" id="1184607"/>
    <lineage>
        <taxon>Bacteria</taxon>
        <taxon>Bacillati</taxon>
        <taxon>Actinomycetota</taxon>
        <taxon>Actinomycetes</taxon>
        <taxon>Micrococcales</taxon>
        <taxon>Dermatophilaceae</taxon>
        <taxon>Austwickia</taxon>
    </lineage>
</organism>
<feature type="signal peptide" evidence="1">
    <location>
        <begin position="1"/>
        <end position="21"/>
    </location>
</feature>
<dbReference type="eggNOG" id="COG1732">
    <property type="taxonomic scope" value="Bacteria"/>
</dbReference>
<dbReference type="EMBL" id="BAGZ01000012">
    <property type="protein sequence ID" value="GAB78556.1"/>
    <property type="molecule type" value="Genomic_DNA"/>
</dbReference>
<dbReference type="RefSeq" id="WP_006503311.1">
    <property type="nucleotide sequence ID" value="NZ_BAGZ01000012.1"/>
</dbReference>
<dbReference type="STRING" id="100225.SAMN05421595_2834"/>
<dbReference type="SUPFAM" id="SSF53850">
    <property type="entry name" value="Periplasmic binding protein-like II"/>
    <property type="match status" value="1"/>
</dbReference>
<dbReference type="InterPro" id="IPR007210">
    <property type="entry name" value="ABC_Gly_betaine_transp_sub-bd"/>
</dbReference>
<feature type="domain" description="ABC-type glycine betaine transport system substrate-binding" evidence="2">
    <location>
        <begin position="47"/>
        <end position="264"/>
    </location>
</feature>